<dbReference type="EMBL" id="REGN01006343">
    <property type="protein sequence ID" value="RNA09910.1"/>
    <property type="molecule type" value="Genomic_DNA"/>
</dbReference>
<evidence type="ECO:0000313" key="2">
    <source>
        <dbReference type="Proteomes" id="UP000276133"/>
    </source>
</evidence>
<keyword evidence="2" id="KW-1185">Reference proteome</keyword>
<protein>
    <submittedName>
        <fullName evidence="1">Uncharacterized protein</fullName>
    </submittedName>
</protein>
<accession>A0A3M7QEV5</accession>
<sequence>MESFKYQRKIKSIVNLSLVSKKFLKKLVEMPINPENSIMLVNQSLKKQKHIFMTSKVVLTIAKFLHNSLFYRIFKQKKCMLTLLMICPFRHRLIDNIDIAKI</sequence>
<comment type="caution">
    <text evidence="1">The sequence shown here is derived from an EMBL/GenBank/DDBJ whole genome shotgun (WGS) entry which is preliminary data.</text>
</comment>
<gene>
    <name evidence="1" type="ORF">BpHYR1_036356</name>
</gene>
<evidence type="ECO:0000313" key="1">
    <source>
        <dbReference type="EMBL" id="RNA09910.1"/>
    </source>
</evidence>
<organism evidence="1 2">
    <name type="scientific">Brachionus plicatilis</name>
    <name type="common">Marine rotifer</name>
    <name type="synonym">Brachionus muelleri</name>
    <dbReference type="NCBI Taxonomy" id="10195"/>
    <lineage>
        <taxon>Eukaryota</taxon>
        <taxon>Metazoa</taxon>
        <taxon>Spiralia</taxon>
        <taxon>Gnathifera</taxon>
        <taxon>Rotifera</taxon>
        <taxon>Eurotatoria</taxon>
        <taxon>Monogononta</taxon>
        <taxon>Pseudotrocha</taxon>
        <taxon>Ploima</taxon>
        <taxon>Brachionidae</taxon>
        <taxon>Brachionus</taxon>
    </lineage>
</organism>
<dbReference type="Proteomes" id="UP000276133">
    <property type="component" value="Unassembled WGS sequence"/>
</dbReference>
<name>A0A3M7QEV5_BRAPC</name>
<reference evidence="1 2" key="1">
    <citation type="journal article" date="2018" name="Sci. Rep.">
        <title>Genomic signatures of local adaptation to the degree of environmental predictability in rotifers.</title>
        <authorList>
            <person name="Franch-Gras L."/>
            <person name="Hahn C."/>
            <person name="Garcia-Roger E.M."/>
            <person name="Carmona M.J."/>
            <person name="Serra M."/>
            <person name="Gomez A."/>
        </authorList>
    </citation>
    <scope>NUCLEOTIDE SEQUENCE [LARGE SCALE GENOMIC DNA]</scope>
    <source>
        <strain evidence="1">HYR1</strain>
    </source>
</reference>
<proteinExistence type="predicted"/>
<dbReference type="AlphaFoldDB" id="A0A3M7QEV5"/>